<evidence type="ECO:0000313" key="7">
    <source>
        <dbReference type="EMBL" id="MBM6922974.1"/>
    </source>
</evidence>
<protein>
    <submittedName>
        <fullName evidence="7">InlB B-repeat-containing protein</fullName>
    </submittedName>
</protein>
<feature type="transmembrane region" description="Helical" evidence="3">
    <location>
        <begin position="2908"/>
        <end position="2925"/>
    </location>
</feature>
<feature type="compositionally biased region" description="Acidic residues" evidence="2">
    <location>
        <begin position="135"/>
        <end position="151"/>
    </location>
</feature>
<dbReference type="Pfam" id="PF09479">
    <property type="entry name" value="Flg_new"/>
    <property type="match status" value="1"/>
</dbReference>
<feature type="domain" description="MBG" evidence="6">
    <location>
        <begin position="1944"/>
        <end position="2008"/>
    </location>
</feature>
<reference evidence="7 8" key="1">
    <citation type="journal article" date="2021" name="Sci. Rep.">
        <title>The distribution of antibiotic resistance genes in chicken gut microbiota commensals.</title>
        <authorList>
            <person name="Juricova H."/>
            <person name="Matiasovicova J."/>
            <person name="Kubasova T."/>
            <person name="Cejkova D."/>
            <person name="Rychlik I."/>
        </authorList>
    </citation>
    <scope>NUCLEOTIDE SEQUENCE [LARGE SCALE GENOMIC DNA]</scope>
    <source>
        <strain evidence="7 8">An564</strain>
    </source>
</reference>
<keyword evidence="8" id="KW-1185">Reference proteome</keyword>
<feature type="region of interest" description="Disordered" evidence="2">
    <location>
        <begin position="193"/>
        <end position="213"/>
    </location>
</feature>
<dbReference type="InterPro" id="IPR041248">
    <property type="entry name" value="YDG"/>
</dbReference>
<comment type="caution">
    <text evidence="7">The sequence shown here is derived from an EMBL/GenBank/DDBJ whole genome shotgun (WGS) entry which is preliminary data.</text>
</comment>
<evidence type="ECO:0000313" key="8">
    <source>
        <dbReference type="Proteomes" id="UP000724149"/>
    </source>
</evidence>
<feature type="compositionally biased region" description="Low complexity" evidence="2">
    <location>
        <begin position="2829"/>
        <end position="2851"/>
    </location>
</feature>
<dbReference type="SUPFAM" id="SSF141072">
    <property type="entry name" value="CalX-like"/>
    <property type="match status" value="1"/>
</dbReference>
<dbReference type="RefSeq" id="WP_204720198.1">
    <property type="nucleotide sequence ID" value="NZ_JACSNR010000003.1"/>
</dbReference>
<dbReference type="Pfam" id="PF18887">
    <property type="entry name" value="MBG_3"/>
    <property type="match status" value="2"/>
</dbReference>
<dbReference type="Proteomes" id="UP000724149">
    <property type="component" value="Unassembled WGS sequence"/>
</dbReference>
<keyword evidence="4" id="KW-0732">Signal</keyword>
<dbReference type="NCBIfam" id="TIGR02543">
    <property type="entry name" value="List_Bact_rpt"/>
    <property type="match status" value="1"/>
</dbReference>
<dbReference type="Pfam" id="PF18657">
    <property type="entry name" value="YDG"/>
    <property type="match status" value="1"/>
</dbReference>
<dbReference type="Gene3D" id="2.60.40.2030">
    <property type="match status" value="1"/>
</dbReference>
<evidence type="ECO:0000256" key="4">
    <source>
        <dbReference type="SAM" id="SignalP"/>
    </source>
</evidence>
<dbReference type="EMBL" id="JACSNR010000003">
    <property type="protein sequence ID" value="MBM6922974.1"/>
    <property type="molecule type" value="Genomic_DNA"/>
</dbReference>
<dbReference type="InterPro" id="IPR017868">
    <property type="entry name" value="Filamin/ABP280_repeat-like"/>
</dbReference>
<proteinExistence type="predicted"/>
<evidence type="ECO:0000256" key="3">
    <source>
        <dbReference type="SAM" id="Phobius"/>
    </source>
</evidence>
<accession>A0ABS2GNJ1</accession>
<dbReference type="Gene3D" id="2.60.40.4270">
    <property type="entry name" value="Listeria-Bacteroides repeat domain"/>
    <property type="match status" value="1"/>
</dbReference>
<feature type="region of interest" description="Disordered" evidence="2">
    <location>
        <begin position="2798"/>
        <end position="2874"/>
    </location>
</feature>
<dbReference type="Pfam" id="PF13620">
    <property type="entry name" value="CarboxypepD_reg"/>
    <property type="match status" value="1"/>
</dbReference>
<dbReference type="InterPro" id="IPR043772">
    <property type="entry name" value="MBG_3"/>
</dbReference>
<comment type="subcellular location">
    <subcellularLocation>
        <location evidence="1">Cell envelope</location>
    </subcellularLocation>
</comment>
<dbReference type="InterPro" id="IPR042229">
    <property type="entry name" value="Listeria/Bacterioides_rpt_sf"/>
</dbReference>
<dbReference type="InterPro" id="IPR013378">
    <property type="entry name" value="InlB-like_B-rpt"/>
</dbReference>
<feature type="transmembrane region" description="Helical" evidence="3">
    <location>
        <begin position="2879"/>
        <end position="2896"/>
    </location>
</feature>
<dbReference type="InterPro" id="IPR038081">
    <property type="entry name" value="CalX-like_sf"/>
</dbReference>
<sequence>MNKLRHRILSVLLAAVIAGSSCCPSVYAQSGSYAELSGGAVPEQTGELPSDTPDSGCTHICGEDCTRLELTCPLEESGEHTHSGSCYTAVTECTHVHDESCGGLTSQEKPPVKTPAPDGETDSGTEPLPDGETVPGEEGEAELDSPEEMESDPAAASDPDPELLSLETLVDEGYSSLQSAMLLTRGLSGSTILLGEDNEDNAHRGKPDDDMDRILGPKYSQHPIEVRLEVPAEKLPQENAYLAIKAYDVDEEGGETDIVTWNGTPIGQLSGTNASWNTTVLEVPVDLIQSGSNYVEITVSEGWVVKIDWFQLLLDGGEKPDTLESFSLELGTPIIARGPDDEPDVSLPVYLQIQAQGDQDYKTEYTLLDQKGNSLAAAFGSPSGSGALTDQALLTLPTGTESGTYRVVGLLKDPVTEQILARDEASWYYAGPDAAAEQYPLIQYGVTPANKAVQEVTFTAEATMLEGMTAKSLTISGLTDTPASGTDRAEVALTENVADQPAEITVAYTLDGVEKTITIPIQASVSNIDREPPVVTVSSNTLKVPGGASQEEIRAQVLALASASDTVSPGGDEAFAGVAAIQCELAADGSSAALTATDHAGNTSEPRTVTLLSAVQPLQLGTPSAARQGESNTFDLSAVLISDGGLTVTETGFVWGVMQNPTLTVNNGASHTSAPAGKGENITARAEIADGVSYYARAYLIADGTTYYSQQITFSIGAKNYGTVTIKNNGGNTFTVSRDGTDGVQTVSYRTVNGSAVGGTHFEHQSGTVTLQEGQTSAVITINEMGANTAYSADEPATAYTNADRTYQVEIFRVEGGAALGDTRFAARTLPTGRKADSAWFEEYTKEGAQWERPRGDKDTDGWGWYKDGVGNDTSARETASVTRNGADYWTHTAQSLRYYVTFQAKEEESGYQAIQILPGDALDLGIYPEAVDKKGKLLYNSGISSIDQTGMYYVALFEHGKNKKETDWYDYSFPASGFSINSTMTDYHYRSGQSGDTLLLPLDTEQVTVGFSACGSGSDKWVTKEVKHHIQVYDAVEPQLLDIAPMAETTYKPGDKVTVSLIFDEIVNGINSSLDQVSLRTSWGSFQYAGGANTNVLYFTGTVPENAASDFRVDSIEGTDFIKDMCDDSGTGTSSGGGSIDTSVDTRVPVISIENKGVTDGTASAAVSVQNATVQKFVWTRSETLPVNGWQEFRSGETLSTRQAGGETWYLHILAEYDGTGAAAHAYTSFTFPADTVLPTLSASADNTGWARERTIVLAYTPADAAVTMTGPDGQEQPVTGSRTVIENGWYSFTLTHGEETLTQAVEITGIDTAAPVLEELREPNQATPPAAGLVFSAVISDALSGVQSVQYCFTGSASAPSGGWQTAAESGGRYLFDYQSQNPDAETVYLHLKASDRAGNTLTWDSGAYTVQAAPDGSLTLALSGAPTAWTSGDVTLEWRLTGSTGDTPYTLYGLPTAAETQTSDLSGSFAVNQNGLYTITVLDNRGRSAESSVLVNWIDRQGPMVTGISVPSGWTNGEKTVTLQGLTDDLTPLYNTAGEVTGYGGSGVASAHYKKLGSEDEIPVTGSTFAVPENGSYILILTDQAGNQTRQSFTVSGIDTAPPEVQLSEVPSGWQPMAEITLTLSDKDSGIGSVRTRFTSDNASYPTDGLTEHAAAESVTVSTASSSDRYLYYEVTDQAGNVTRGFSGEIHADGTVPAIPTVTQAEGLENQQEQAVLTISAGTAGASGLTLWYAQNGGGYQQLDSDTLTLTETGTYSFKAVTGAGSESPVRTVTLHRVSFRSDGIDPLPDRLVLSGGTLARTANPHRTGYTFTGWQKDGTVWDFAQPVTGDFTLTAGWTLSAPSVSVSAAYPGSESAPFVYNGGDLTLTASAAHTADGVTFFYQWYDAGGQLLGDTSVHTFPAASAGEYPCACTVTAVDSYGLSARADGTVTAVIARAPVTCTVSGTRHEYDAGEKQAQVTVSTAVPGLTIRESDYTVRYEQGGTPVTPVNTGSYDIILTLENDNLRFDGMDGSLREQKAGTLEITGTTYPEADTMTWPEAGALTYGETLRESVLTGGDQQGKGTYAWKTPEAIPTVENTGCTVVFTPDDSNYAPVEHTVSVAVTPRELTIAGVTAQNRVYDPDSTAVTLTGGSLEESAIVIRNGVPDDAALDSTRARGSIAVPDAGTALPVTVSGYALTGADAVNYTLAQPGYVTVDIARAAGSGSVTIAGWTYGDTPSQPVVVSDTNGTGSLTFRYTGALSDGTAYDSPDLPSEAGSYQAAVTFAATGNYEAVTVQSGPFTVAQRRITATWKGLDTVFNGLPQSPEIAGLVGVVPADQGKVTVLTQTTEQTDAGSYPGVTARLSGERSRNYLLGNGTVTFVIRPAAVLFQSSENSVPYDGQPHTARVTAQALGQEFDRFTLSYQSTDGPATDAPTEPGRYTILAEITDPNYRHTGSADGSPEPVGILEIYQTAAPAVYPITFLPGAEEVTGTPPSLPDSLAGNLLFLPGSGTLERTGYQFIGWESGGRIYQPGASFTMPASAVTFTAVWTEASGEIGGSVVWDDESDPQPAGQVLITLTRGNQKLDEVLTDADGSFAFRQLPPGAYNLVASYGEITQTEKILLTGSETAQCTIRLPRGKTNSVLKVLDGAPDVVVGNLDRLFDQQPDQVYTEADRTLVESGGKVEICMTVQDSSPAPGSALEEAVQNAGSFREGLTLALTLEKSRFEASGASLGGTEPISESNLLMEIVIPLDGGLQNCREYRVLREHDGGIEEIPAAGNQWGEYFVLNEDRTVLTIFAKRFSDYAVLYSNAQPDHGGDDSDSDDSSDSPAPAVTDPSEPAELPPENTVTPAPETAPEPDTSAAPESPEEPESPAPEQPAEPSGTTDIPAGKPFVLLSAVGAAVAVLLAALRHPNRGRSRLPAVLTAAGAVGVALLTTGWNGFVLASPWTLAVAGLALLTGWLTRPDSE</sequence>
<organism evidence="7 8">
    <name type="scientific">Hydrogenoanaerobacterium saccharovorans</name>
    <dbReference type="NCBI Taxonomy" id="474960"/>
    <lineage>
        <taxon>Bacteria</taxon>
        <taxon>Bacillati</taxon>
        <taxon>Bacillota</taxon>
        <taxon>Clostridia</taxon>
        <taxon>Eubacteriales</taxon>
        <taxon>Oscillospiraceae</taxon>
        <taxon>Hydrogenoanaerobacterium</taxon>
    </lineage>
</organism>
<keyword evidence="3" id="KW-0812">Transmembrane</keyword>
<name>A0ABS2GNJ1_9FIRM</name>
<keyword evidence="3" id="KW-0472">Membrane</keyword>
<feature type="domain" description="YDG" evidence="5">
    <location>
        <begin position="2108"/>
        <end position="2194"/>
    </location>
</feature>
<evidence type="ECO:0000256" key="1">
    <source>
        <dbReference type="ARBA" id="ARBA00004196"/>
    </source>
</evidence>
<evidence type="ECO:0000259" key="5">
    <source>
        <dbReference type="Pfam" id="PF18657"/>
    </source>
</evidence>
<dbReference type="PROSITE" id="PS50194">
    <property type="entry name" value="FILAMIN_REPEAT"/>
    <property type="match status" value="1"/>
</dbReference>
<dbReference type="PROSITE" id="PS51257">
    <property type="entry name" value="PROKAR_LIPOPROTEIN"/>
    <property type="match status" value="1"/>
</dbReference>
<feature type="signal peptide" evidence="4">
    <location>
        <begin position="1"/>
        <end position="28"/>
    </location>
</feature>
<evidence type="ECO:0000259" key="6">
    <source>
        <dbReference type="Pfam" id="PF18887"/>
    </source>
</evidence>
<feature type="compositionally biased region" description="Basic and acidic residues" evidence="2">
    <location>
        <begin position="200"/>
        <end position="213"/>
    </location>
</feature>
<feature type="domain" description="MBG" evidence="6">
    <location>
        <begin position="2381"/>
        <end position="2444"/>
    </location>
</feature>
<dbReference type="SUPFAM" id="SSF49478">
    <property type="entry name" value="Cna protein B-type domain"/>
    <property type="match status" value="1"/>
</dbReference>
<feature type="chain" id="PRO_5047447110" evidence="4">
    <location>
        <begin position="29"/>
        <end position="2954"/>
    </location>
</feature>
<gene>
    <name evidence="7" type="ORF">H9X81_04610</name>
</gene>
<feature type="region of interest" description="Disordered" evidence="2">
    <location>
        <begin position="99"/>
        <end position="160"/>
    </location>
</feature>
<keyword evidence="3" id="KW-1133">Transmembrane helix</keyword>
<dbReference type="Gene3D" id="2.60.40.1120">
    <property type="entry name" value="Carboxypeptidase-like, regulatory domain"/>
    <property type="match status" value="1"/>
</dbReference>
<evidence type="ECO:0000256" key="2">
    <source>
        <dbReference type="SAM" id="MobiDB-lite"/>
    </source>
</evidence>